<protein>
    <submittedName>
        <fullName evidence="1">Probable lipoprotein Cj1090c</fullName>
    </submittedName>
</protein>
<dbReference type="EMBL" id="CACVAR010000252">
    <property type="protein sequence ID" value="CAA6815505.1"/>
    <property type="molecule type" value="Genomic_DNA"/>
</dbReference>
<proteinExistence type="predicted"/>
<name>A0A6S6TKH3_9BACT</name>
<keyword evidence="1" id="KW-0449">Lipoprotein</keyword>
<gene>
    <name evidence="1" type="ORF">HELGO_WM46208</name>
</gene>
<organism evidence="1">
    <name type="scientific">uncultured Sulfurovum sp</name>
    <dbReference type="NCBI Taxonomy" id="269237"/>
    <lineage>
        <taxon>Bacteria</taxon>
        <taxon>Pseudomonadati</taxon>
        <taxon>Campylobacterota</taxon>
        <taxon>Epsilonproteobacteria</taxon>
        <taxon>Campylobacterales</taxon>
        <taxon>Sulfurovaceae</taxon>
        <taxon>Sulfurovum</taxon>
        <taxon>environmental samples</taxon>
    </lineage>
</organism>
<sequence>MKTYYLLLITLITFVSCGYKPAAHYVQNLMGQKVYTEVDVSLSDPENAVLTKDALNIALQTRLKRKISKKEDADSSIYVYYKDIRFIPLQYDRNGYVVFYQAHITLDFMFKKGKVKEHRKIIGRFEFPIRPSAIISNDLRLKAIEQGSLKALDEFITYISVKGLLADGK</sequence>
<dbReference type="PROSITE" id="PS51257">
    <property type="entry name" value="PROKAR_LIPOPROTEIN"/>
    <property type="match status" value="1"/>
</dbReference>
<reference evidence="1" key="1">
    <citation type="submission" date="2020-01" db="EMBL/GenBank/DDBJ databases">
        <authorList>
            <person name="Meier V. D."/>
            <person name="Meier V D."/>
        </authorList>
    </citation>
    <scope>NUCLEOTIDE SEQUENCE</scope>
    <source>
        <strain evidence="1">HLG_WM_MAG_03</strain>
    </source>
</reference>
<accession>A0A6S6TKH3</accession>
<evidence type="ECO:0000313" key="1">
    <source>
        <dbReference type="EMBL" id="CAA6815505.1"/>
    </source>
</evidence>
<dbReference type="AlphaFoldDB" id="A0A6S6TKH3"/>